<accession>A0AAD8VY21</accession>
<organism evidence="2 3">
    <name type="scientific">Lolium multiflorum</name>
    <name type="common">Italian ryegrass</name>
    <name type="synonym">Lolium perenne subsp. multiflorum</name>
    <dbReference type="NCBI Taxonomy" id="4521"/>
    <lineage>
        <taxon>Eukaryota</taxon>
        <taxon>Viridiplantae</taxon>
        <taxon>Streptophyta</taxon>
        <taxon>Embryophyta</taxon>
        <taxon>Tracheophyta</taxon>
        <taxon>Spermatophyta</taxon>
        <taxon>Magnoliopsida</taxon>
        <taxon>Liliopsida</taxon>
        <taxon>Poales</taxon>
        <taxon>Poaceae</taxon>
        <taxon>BOP clade</taxon>
        <taxon>Pooideae</taxon>
        <taxon>Poodae</taxon>
        <taxon>Poeae</taxon>
        <taxon>Poeae Chloroplast Group 2 (Poeae type)</taxon>
        <taxon>Loliodinae</taxon>
        <taxon>Loliinae</taxon>
        <taxon>Lolium</taxon>
    </lineage>
</organism>
<keyword evidence="3" id="KW-1185">Reference proteome</keyword>
<evidence type="ECO:0000313" key="2">
    <source>
        <dbReference type="EMBL" id="KAK1626554.1"/>
    </source>
</evidence>
<comment type="caution">
    <text evidence="2">The sequence shown here is derived from an EMBL/GenBank/DDBJ whole genome shotgun (WGS) entry which is preliminary data.</text>
</comment>
<name>A0AAD8VY21_LOLMU</name>
<gene>
    <name evidence="2" type="ORF">QYE76_000869</name>
</gene>
<dbReference type="SUPFAM" id="SSF81383">
    <property type="entry name" value="F-box domain"/>
    <property type="match status" value="1"/>
</dbReference>
<dbReference type="InterPro" id="IPR036047">
    <property type="entry name" value="F-box-like_dom_sf"/>
</dbReference>
<dbReference type="Gene3D" id="1.20.1280.50">
    <property type="match status" value="1"/>
</dbReference>
<feature type="domain" description="F-box" evidence="1">
    <location>
        <begin position="17"/>
        <end position="57"/>
    </location>
</feature>
<dbReference type="Pfam" id="PF00646">
    <property type="entry name" value="F-box"/>
    <property type="match status" value="1"/>
</dbReference>
<dbReference type="AlphaFoldDB" id="A0AAD8VY21"/>
<dbReference type="PANTHER" id="PTHR31672">
    <property type="entry name" value="BNACNNG10540D PROTEIN"/>
    <property type="match status" value="1"/>
</dbReference>
<evidence type="ECO:0000259" key="1">
    <source>
        <dbReference type="SMART" id="SM00256"/>
    </source>
</evidence>
<sequence>MGAKRQRCAVLEEPMVLPDHLIEEILMRLSLKSLIRCLCLSRAWAATLSSDDFANSYHHVANIHGGGSLAFPRLTTELLSMMEEEEDIRPIAASSVTSQCRGLVIVTATPRGMAFRPDMSLVCNPTTRQMMALPEGRTTGCRGTSINYREKYESLGLGYNVHTKKNKFVRIYYCG</sequence>
<protein>
    <recommendedName>
        <fullName evidence="1">F-box domain-containing protein</fullName>
    </recommendedName>
</protein>
<dbReference type="SMART" id="SM00256">
    <property type="entry name" value="FBOX"/>
    <property type="match status" value="1"/>
</dbReference>
<proteinExistence type="predicted"/>
<dbReference type="InterPro" id="IPR050796">
    <property type="entry name" value="SCF_F-box_component"/>
</dbReference>
<dbReference type="Proteomes" id="UP001231189">
    <property type="component" value="Unassembled WGS sequence"/>
</dbReference>
<dbReference type="InterPro" id="IPR001810">
    <property type="entry name" value="F-box_dom"/>
</dbReference>
<reference evidence="2" key="1">
    <citation type="submission" date="2023-07" db="EMBL/GenBank/DDBJ databases">
        <title>A chromosome-level genome assembly of Lolium multiflorum.</title>
        <authorList>
            <person name="Chen Y."/>
            <person name="Copetti D."/>
            <person name="Kolliker R."/>
            <person name="Studer B."/>
        </authorList>
    </citation>
    <scope>NUCLEOTIDE SEQUENCE</scope>
    <source>
        <strain evidence="2">02402/16</strain>
        <tissue evidence="2">Leaf</tissue>
    </source>
</reference>
<evidence type="ECO:0000313" key="3">
    <source>
        <dbReference type="Proteomes" id="UP001231189"/>
    </source>
</evidence>
<dbReference type="EMBL" id="JAUUTY010000005">
    <property type="protein sequence ID" value="KAK1626554.1"/>
    <property type="molecule type" value="Genomic_DNA"/>
</dbReference>